<dbReference type="AlphaFoldDB" id="A0A7W7HLM5"/>
<reference evidence="1 4" key="2">
    <citation type="submission" date="2021-01" db="EMBL/GenBank/DDBJ databases">
        <title>Whole genome shotgun sequence of Actinoplanes lobatus NBRC 12513.</title>
        <authorList>
            <person name="Komaki H."/>
            <person name="Tamura T."/>
        </authorList>
    </citation>
    <scope>NUCLEOTIDE SEQUENCE [LARGE SCALE GENOMIC DNA]</scope>
    <source>
        <strain evidence="1 4">NBRC 12513</strain>
    </source>
</reference>
<evidence type="ECO:0000313" key="4">
    <source>
        <dbReference type="Proteomes" id="UP000631312"/>
    </source>
</evidence>
<evidence type="ECO:0000313" key="3">
    <source>
        <dbReference type="Proteomes" id="UP000590511"/>
    </source>
</evidence>
<dbReference type="InterPro" id="IPR029058">
    <property type="entry name" value="AB_hydrolase_fold"/>
</dbReference>
<dbReference type="EMBL" id="JACHNC010000001">
    <property type="protein sequence ID" value="MBB4752789.1"/>
    <property type="molecule type" value="Genomic_DNA"/>
</dbReference>
<dbReference type="Proteomes" id="UP000631312">
    <property type="component" value="Unassembled WGS sequence"/>
</dbReference>
<organism evidence="2 3">
    <name type="scientific">Actinoplanes lobatus</name>
    <dbReference type="NCBI Taxonomy" id="113568"/>
    <lineage>
        <taxon>Bacteria</taxon>
        <taxon>Bacillati</taxon>
        <taxon>Actinomycetota</taxon>
        <taxon>Actinomycetes</taxon>
        <taxon>Micromonosporales</taxon>
        <taxon>Micromonosporaceae</taxon>
        <taxon>Actinoplanes</taxon>
    </lineage>
</organism>
<name>A0A7W7HLM5_9ACTN</name>
<evidence type="ECO:0000313" key="2">
    <source>
        <dbReference type="EMBL" id="MBB4752789.1"/>
    </source>
</evidence>
<dbReference type="RefSeq" id="WP_188124574.1">
    <property type="nucleotide sequence ID" value="NZ_BOMP01000114.1"/>
</dbReference>
<keyword evidence="4" id="KW-1185">Reference proteome</keyword>
<gene>
    <name evidence="1" type="ORF">Alo02nite_67700</name>
    <name evidence="2" type="ORF">BJ964_006950</name>
</gene>
<comment type="caution">
    <text evidence="2">The sequence shown here is derived from an EMBL/GenBank/DDBJ whole genome shotgun (WGS) entry which is preliminary data.</text>
</comment>
<dbReference type="Gene3D" id="3.40.50.1820">
    <property type="entry name" value="alpha/beta hydrolase"/>
    <property type="match status" value="1"/>
</dbReference>
<dbReference type="EMBL" id="BOMP01000114">
    <property type="protein sequence ID" value="GIE43872.1"/>
    <property type="molecule type" value="Genomic_DNA"/>
</dbReference>
<protein>
    <submittedName>
        <fullName evidence="2">Pimeloyl-ACP methyl ester carboxylesterase</fullName>
    </submittedName>
</protein>
<sequence>MTDSDIVAGLLRPYLDLSLPSLVTEMRADAVEITTASVPHLVSFGEVGADAVVCLGPFGGDVRWRNPLPLIRAGLLRRLIAGQREAPAPAVLALPGPSLLPVLEQPQVRRATARGDFSAVAEAYLTGLTDQGVRRILIFGFSQGASLAAHIAARAPRHGVQVDSLALADPPGLRQVALPALVGRYVGEGPKLSQDVGRNPLLGYRDAYHSLAGGDRVHAVLGRLSLSITLGRGHSRGTLSAAVQTVLARGVPVSIAVGGASRLSPIADALAFTQSLPAEDRRLCDVLVVTGRHHGWLHDTAMYLESQLVHLSHKSAFGRREDAAPWPARIG</sequence>
<evidence type="ECO:0000313" key="1">
    <source>
        <dbReference type="EMBL" id="GIE43872.1"/>
    </source>
</evidence>
<proteinExistence type="predicted"/>
<dbReference type="SUPFAM" id="SSF53474">
    <property type="entry name" value="alpha/beta-Hydrolases"/>
    <property type="match status" value="1"/>
</dbReference>
<accession>A0A7W7HLM5</accession>
<reference evidence="2 3" key="1">
    <citation type="submission" date="2020-08" db="EMBL/GenBank/DDBJ databases">
        <title>Sequencing the genomes of 1000 actinobacteria strains.</title>
        <authorList>
            <person name="Klenk H.-P."/>
        </authorList>
    </citation>
    <scope>NUCLEOTIDE SEQUENCE [LARGE SCALE GENOMIC DNA]</scope>
    <source>
        <strain evidence="2 3">DSM 43150</strain>
    </source>
</reference>
<dbReference type="Proteomes" id="UP000590511">
    <property type="component" value="Unassembled WGS sequence"/>
</dbReference>